<feature type="transmembrane region" description="Helical" evidence="2">
    <location>
        <begin position="775"/>
        <end position="797"/>
    </location>
</feature>
<feature type="region of interest" description="Disordered" evidence="1">
    <location>
        <begin position="1"/>
        <end position="22"/>
    </location>
</feature>
<dbReference type="InterPro" id="IPR053345">
    <property type="entry name" value="Ankyrin_repeat-containing"/>
</dbReference>
<evidence type="ECO:0000313" key="4">
    <source>
        <dbReference type="EnsemblMetazoa" id="CJA05851.1"/>
    </source>
</evidence>
<dbReference type="InterPro" id="IPR003125">
    <property type="entry name" value="WSN"/>
</dbReference>
<feature type="transmembrane region" description="Helical" evidence="2">
    <location>
        <begin position="48"/>
        <end position="69"/>
    </location>
</feature>
<feature type="compositionally biased region" description="Low complexity" evidence="1">
    <location>
        <begin position="7"/>
        <end position="18"/>
    </location>
</feature>
<dbReference type="PANTHER" id="PTHR22956">
    <property type="entry name" value="ANKYRIN REPEAT-CONTAINING PROTEIN F37A4.4-RELATED-RELATED"/>
    <property type="match status" value="1"/>
</dbReference>
<keyword evidence="2" id="KW-0472">Membrane</keyword>
<sequence>MDEYADSELSSFIEPSSSRGKKNKENKLTILSGRLVGQPRKRKPHSVFSKNTIVSICFLIILSLGYFHLFKRETRDNLFTETLFELQNHTAMLNRVINAIFLQNELQKGSISMIDVVAGILGVENVSLFNSIDEVSIRDSINLINKMHLVSNHSTRTIDEPMQTLNERAKRNLSDVSFARIEEFNSTIHIPKIKTIAGTIEDLNNTLTALQSSFSKLTDVDVDSFLTTLNRFPSLLEELKPIIDKVATLEDLLHRLDSDWLEIKALEACFKVLEPSVPDFGVWLNSSYKTTKVQLDVLKTVFSPIIPVSSRSPIIIGFPNKSKDLDMLAKDFENKWLKEMLNKGSSLDELMIALTPVLSISSKLPPVEEELTKPMKIFYFEIVQQALRTIRNADKWNAPIVFQSFSQANNEFTQQLLANNFNASDVDNVKNILNSRTVVNDVKNDLSYLFTKALRDLTENDTNHYFTRYQNHVLNGTDRLNKMKDDYLTTRFRRMFDMANEKMQELVSKLDEFGGLLSNVLEYKPFITKLINVPIDPKIKDVANYANVLKIFWPYTTNQLKELEKLKTILLPKKKTLIESQNLEPNLKQEIDWAIGSEWLKSFSSVREAMIQLAFSHKTLGLYLRPDFHPLINKFVNNVTKLAEKIGTVSAIEKQWIGSGWSNITWMGRSLKMLSTKIKKLPSKVTYEKVDFRSFINGLSILNKVKIPLFDFPMMHTTLEELKSTGIGKSREIVDIEHCLYQLEDLQYAAMRRNDSLLITDAQVFFEKSTDPKRLWLWISLGFDAVLILCITVLFAVMIRIHSTENHGTHVLFMLFGDAQAAEKAMEKMVIEEQNRIKNESRKKKMIEDKKNDERGKMPKEHVK</sequence>
<dbReference type="PANTHER" id="PTHR22956:SF26">
    <property type="entry name" value="TYROSINE-PROTEIN PHOSPHATASE DOMAIN-CONTAINING PROTEIN"/>
    <property type="match status" value="1"/>
</dbReference>
<evidence type="ECO:0000256" key="1">
    <source>
        <dbReference type="SAM" id="MobiDB-lite"/>
    </source>
</evidence>
<dbReference type="Pfam" id="PF02206">
    <property type="entry name" value="WSN"/>
    <property type="match status" value="1"/>
</dbReference>
<name>A0A8R1DME8_CAEJA</name>
<proteinExistence type="predicted"/>
<organism evidence="4 5">
    <name type="scientific">Caenorhabditis japonica</name>
    <dbReference type="NCBI Taxonomy" id="281687"/>
    <lineage>
        <taxon>Eukaryota</taxon>
        <taxon>Metazoa</taxon>
        <taxon>Ecdysozoa</taxon>
        <taxon>Nematoda</taxon>
        <taxon>Chromadorea</taxon>
        <taxon>Rhabditida</taxon>
        <taxon>Rhabditina</taxon>
        <taxon>Rhabditomorpha</taxon>
        <taxon>Rhabditoidea</taxon>
        <taxon>Rhabditidae</taxon>
        <taxon>Peloderinae</taxon>
        <taxon>Caenorhabditis</taxon>
    </lineage>
</organism>
<dbReference type="EnsemblMetazoa" id="CJA05851.1">
    <property type="protein sequence ID" value="CJA05851.1"/>
    <property type="gene ID" value="WBGene00125055"/>
</dbReference>
<dbReference type="Proteomes" id="UP000005237">
    <property type="component" value="Unassembled WGS sequence"/>
</dbReference>
<dbReference type="AlphaFoldDB" id="A0A8R1DME8"/>
<keyword evidence="2" id="KW-1133">Transmembrane helix</keyword>
<accession>A0A8R1DME8</accession>
<protein>
    <submittedName>
        <fullName evidence="4">WSN domain-containing protein</fullName>
    </submittedName>
</protein>
<reference evidence="4" key="2">
    <citation type="submission" date="2022-06" db="UniProtKB">
        <authorList>
            <consortium name="EnsemblMetazoa"/>
        </authorList>
    </citation>
    <scope>IDENTIFICATION</scope>
    <source>
        <strain evidence="4">DF5081</strain>
    </source>
</reference>
<evidence type="ECO:0000256" key="2">
    <source>
        <dbReference type="SAM" id="Phobius"/>
    </source>
</evidence>
<evidence type="ECO:0000259" key="3">
    <source>
        <dbReference type="Pfam" id="PF02206"/>
    </source>
</evidence>
<reference evidence="5" key="1">
    <citation type="submission" date="2010-08" db="EMBL/GenBank/DDBJ databases">
        <authorList>
            <consortium name="Caenorhabditis japonica Sequencing Consortium"/>
            <person name="Wilson R.K."/>
        </authorList>
    </citation>
    <scope>NUCLEOTIDE SEQUENCE [LARGE SCALE GENOMIC DNA]</scope>
    <source>
        <strain evidence="5">DF5081</strain>
    </source>
</reference>
<feature type="region of interest" description="Disordered" evidence="1">
    <location>
        <begin position="833"/>
        <end position="864"/>
    </location>
</feature>
<feature type="domain" description="Domain of unknown function WSN" evidence="3">
    <location>
        <begin position="85"/>
        <end position="147"/>
    </location>
</feature>
<keyword evidence="5" id="KW-1185">Reference proteome</keyword>
<keyword evidence="2" id="KW-0812">Transmembrane</keyword>
<evidence type="ECO:0000313" key="5">
    <source>
        <dbReference type="Proteomes" id="UP000005237"/>
    </source>
</evidence>